<gene>
    <name evidence="3" type="ORF">CP981_00390</name>
</gene>
<dbReference type="Proteomes" id="UP000325458">
    <property type="component" value="Chromosome"/>
</dbReference>
<dbReference type="InterPro" id="IPR003115">
    <property type="entry name" value="ParB_N"/>
</dbReference>
<dbReference type="SUPFAM" id="SSF110849">
    <property type="entry name" value="ParB/Sulfiredoxin"/>
    <property type="match status" value="1"/>
</dbReference>
<name>A0AAE6NRB2_STRPT</name>
<evidence type="ECO:0000313" key="3">
    <source>
        <dbReference type="EMBL" id="QEV56530.1"/>
    </source>
</evidence>
<feature type="region of interest" description="Disordered" evidence="1">
    <location>
        <begin position="195"/>
        <end position="226"/>
    </location>
</feature>
<organism evidence="3 4">
    <name type="scientific">Streptomyces platensis</name>
    <dbReference type="NCBI Taxonomy" id="58346"/>
    <lineage>
        <taxon>Bacteria</taxon>
        <taxon>Bacillati</taxon>
        <taxon>Actinomycetota</taxon>
        <taxon>Actinomycetes</taxon>
        <taxon>Kitasatosporales</taxon>
        <taxon>Streptomycetaceae</taxon>
        <taxon>Streptomyces</taxon>
    </lineage>
</organism>
<evidence type="ECO:0000313" key="4">
    <source>
        <dbReference type="Proteomes" id="UP000325458"/>
    </source>
</evidence>
<sequence length="325" mass="35593">MVALALLRPSDSPRTAGEDSRHVQVLAESETPLPPILVHRHTMRVIDGMHRLRAAELRGETHAKVVFFDGSEPDAFVLAVRLNATHGLPLSRADRAQAADRVIRSHPQWSDRLIAAATGLAARTVSAIRKRSTENGRQLNTRIGRDGRSRPLSAAEGRRRAGELMARRPEASLREISEAAGIALATTRDVRERLRLGQDPVPPKLRAAELKQTGPNGPGAGGGRKAGAVTVRTMGPAAEPATVPRFETQPALEILRRDPSLRFTEVGRRLMFLLSLHSINAPEWQRLVEAVPAHCSRSVAQVARQCAEEWLWFADRIESNGRMAG</sequence>
<dbReference type="Gene3D" id="3.90.1530.10">
    <property type="entry name" value="Conserved hypothetical protein from pyrococcus furiosus pfu- 392566-001, ParB domain"/>
    <property type="match status" value="1"/>
</dbReference>
<feature type="region of interest" description="Disordered" evidence="1">
    <location>
        <begin position="133"/>
        <end position="166"/>
    </location>
</feature>
<evidence type="ECO:0000259" key="2">
    <source>
        <dbReference type="SMART" id="SM00470"/>
    </source>
</evidence>
<dbReference type="AlphaFoldDB" id="A0AAE6NRB2"/>
<feature type="compositionally biased region" description="Gly residues" evidence="1">
    <location>
        <begin position="216"/>
        <end position="225"/>
    </location>
</feature>
<proteinExistence type="predicted"/>
<reference evidence="3 4" key="1">
    <citation type="submission" date="2017-09" db="EMBL/GenBank/DDBJ databases">
        <authorList>
            <person name="Lee N."/>
            <person name="Cho B.-K."/>
        </authorList>
    </citation>
    <scope>NUCLEOTIDE SEQUENCE [LARGE SCALE GENOMIC DNA]</scope>
    <source>
        <strain evidence="3 4">ATCC 23948</strain>
    </source>
</reference>
<feature type="domain" description="ParB-like N-terminal" evidence="2">
    <location>
        <begin position="1"/>
        <end position="84"/>
    </location>
</feature>
<dbReference type="EMBL" id="CP023691">
    <property type="protein sequence ID" value="QEV56530.1"/>
    <property type="molecule type" value="Genomic_DNA"/>
</dbReference>
<protein>
    <submittedName>
        <fullName evidence="3">Streptomycin biosynthesis protein</fullName>
    </submittedName>
</protein>
<dbReference type="InterPro" id="IPR036086">
    <property type="entry name" value="ParB/Sulfiredoxin_sf"/>
</dbReference>
<dbReference type="KEGG" id="spla:CP981_00390"/>
<dbReference type="SMART" id="SM00470">
    <property type="entry name" value="ParB"/>
    <property type="match status" value="1"/>
</dbReference>
<feature type="compositionally biased region" description="Basic and acidic residues" evidence="1">
    <location>
        <begin position="156"/>
        <end position="166"/>
    </location>
</feature>
<accession>A0AAE6NRB2</accession>
<evidence type="ECO:0000256" key="1">
    <source>
        <dbReference type="SAM" id="MobiDB-lite"/>
    </source>
</evidence>